<keyword evidence="1" id="KW-0436">Ligase</keyword>
<dbReference type="Proteomes" id="UP001596066">
    <property type="component" value="Unassembled WGS sequence"/>
</dbReference>
<dbReference type="InterPro" id="IPR013815">
    <property type="entry name" value="ATP_grasp_subdomain_1"/>
</dbReference>
<dbReference type="Gene3D" id="3.30.1490.20">
    <property type="entry name" value="ATP-grasp fold, A domain"/>
    <property type="match status" value="1"/>
</dbReference>
<dbReference type="Gene3D" id="3.30.470.20">
    <property type="entry name" value="ATP-grasp fold, B domain"/>
    <property type="match status" value="1"/>
</dbReference>
<evidence type="ECO:0000256" key="2">
    <source>
        <dbReference type="ARBA" id="ARBA00022741"/>
    </source>
</evidence>
<dbReference type="PROSITE" id="PS50975">
    <property type="entry name" value="ATP_GRASP"/>
    <property type="match status" value="1"/>
</dbReference>
<dbReference type="EMBL" id="JBHSOC010000023">
    <property type="protein sequence ID" value="MFC5642792.1"/>
    <property type="molecule type" value="Genomic_DNA"/>
</dbReference>
<proteinExistence type="predicted"/>
<evidence type="ECO:0000259" key="5">
    <source>
        <dbReference type="PROSITE" id="PS50975"/>
    </source>
</evidence>
<dbReference type="Pfam" id="PF15632">
    <property type="entry name" value="ATPgrasp_Ter"/>
    <property type="match status" value="1"/>
</dbReference>
<accession>A0ABW0VAN1</accession>
<evidence type="ECO:0000256" key="3">
    <source>
        <dbReference type="ARBA" id="ARBA00022840"/>
    </source>
</evidence>
<protein>
    <submittedName>
        <fullName evidence="6">ATP-grasp domain-containing protein</fullName>
    </submittedName>
</protein>
<keyword evidence="7" id="KW-1185">Reference proteome</keyword>
<sequence>MSAPVRVWLNRTYAENVFFIDLLRAAPQQVEVHATHVDPDSPVLAAADFGGLEPDGLTPEAYVEFALDFCARNRIDVFLPRLGQLAISLRRRDFEALGTTLICPSAPAVALFESKVDGYAAMDAVGLPTPLWRHVRTADDLRAAVRDIEAAGGQPCLKPATGAGGEGFRVLSREPFSLRRLAGFVDATVQLDQVMAALEQSPEPADYLVMPYLSGPEVSVDCLTSPEGPLLAALGRTKRGRRRGFTADPAYLEPARRLVEEFGVGYLSNVQFRHDRDGRPVILDVNTRPSGGLHQLRLCGLNLPWAAVELALGGTPRLLPTAELVLRDYTLVSSAQPLLPRQAVAPALERIDPILDRTAPIVERTAPVALPVPVPVAGVEREVAALEPA</sequence>
<keyword evidence="3 4" id="KW-0067">ATP-binding</keyword>
<keyword evidence="2 4" id="KW-0547">Nucleotide-binding</keyword>
<evidence type="ECO:0000313" key="7">
    <source>
        <dbReference type="Proteomes" id="UP001596066"/>
    </source>
</evidence>
<feature type="domain" description="ATP-grasp" evidence="5">
    <location>
        <begin position="119"/>
        <end position="312"/>
    </location>
</feature>
<reference evidence="7" key="1">
    <citation type="journal article" date="2019" name="Int. J. Syst. Evol. Microbiol.">
        <title>The Global Catalogue of Microorganisms (GCM) 10K type strain sequencing project: providing services to taxonomists for standard genome sequencing and annotation.</title>
        <authorList>
            <consortium name="The Broad Institute Genomics Platform"/>
            <consortium name="The Broad Institute Genome Sequencing Center for Infectious Disease"/>
            <person name="Wu L."/>
            <person name="Ma J."/>
        </authorList>
    </citation>
    <scope>NUCLEOTIDE SEQUENCE [LARGE SCALE GENOMIC DNA]</scope>
    <source>
        <strain evidence="7">CGMCC 4.1622</strain>
    </source>
</reference>
<dbReference type="PIRSF" id="PIRSF029120">
    <property type="entry name" value="UCP029120"/>
    <property type="match status" value="1"/>
</dbReference>
<evidence type="ECO:0000256" key="4">
    <source>
        <dbReference type="PROSITE-ProRule" id="PRU00409"/>
    </source>
</evidence>
<dbReference type="InterPro" id="IPR011761">
    <property type="entry name" value="ATP-grasp"/>
</dbReference>
<dbReference type="InterPro" id="IPR052032">
    <property type="entry name" value="ATP-dep_AA_Ligase"/>
</dbReference>
<dbReference type="SUPFAM" id="SSF56059">
    <property type="entry name" value="Glutathione synthetase ATP-binding domain-like"/>
    <property type="match status" value="1"/>
</dbReference>
<gene>
    <name evidence="6" type="ORF">ACFPZF_15695</name>
</gene>
<dbReference type="PANTHER" id="PTHR43585">
    <property type="entry name" value="FUMIPYRROLE BIOSYNTHESIS PROTEIN C"/>
    <property type="match status" value="1"/>
</dbReference>
<dbReference type="RefSeq" id="WP_346142641.1">
    <property type="nucleotide sequence ID" value="NZ_BAAAUA010000010.1"/>
</dbReference>
<organism evidence="6 7">
    <name type="scientific">Kitasatospora cinereorecta</name>
    <dbReference type="NCBI Taxonomy" id="285560"/>
    <lineage>
        <taxon>Bacteria</taxon>
        <taxon>Bacillati</taxon>
        <taxon>Actinomycetota</taxon>
        <taxon>Actinomycetes</taxon>
        <taxon>Kitasatosporales</taxon>
        <taxon>Streptomycetaceae</taxon>
        <taxon>Kitasatospora</taxon>
    </lineage>
</organism>
<dbReference type="Gene3D" id="3.40.50.20">
    <property type="match status" value="1"/>
</dbReference>
<evidence type="ECO:0000256" key="1">
    <source>
        <dbReference type="ARBA" id="ARBA00022598"/>
    </source>
</evidence>
<comment type="caution">
    <text evidence="6">The sequence shown here is derived from an EMBL/GenBank/DDBJ whole genome shotgun (WGS) entry which is preliminary data.</text>
</comment>
<evidence type="ECO:0000313" key="6">
    <source>
        <dbReference type="EMBL" id="MFC5642792.1"/>
    </source>
</evidence>
<name>A0ABW0VAN1_9ACTN</name>
<dbReference type="PANTHER" id="PTHR43585:SF2">
    <property type="entry name" value="ATP-GRASP ENZYME FSQD"/>
    <property type="match status" value="1"/>
</dbReference>
<dbReference type="InterPro" id="IPR011226">
    <property type="entry name" value="ATP-grasp_fam"/>
</dbReference>